<dbReference type="RefSeq" id="XP_070633951.1">
    <property type="nucleotide sequence ID" value="XM_070777850.1"/>
</dbReference>
<evidence type="ECO:0000259" key="3">
    <source>
        <dbReference type="Pfam" id="PF00248"/>
    </source>
</evidence>
<evidence type="ECO:0000313" key="4">
    <source>
        <dbReference type="Proteomes" id="UP001652663"/>
    </source>
</evidence>
<evidence type="ECO:0000256" key="1">
    <source>
        <dbReference type="ARBA" id="ARBA00023002"/>
    </source>
</evidence>
<organism evidence="4 5">
    <name type="scientific">Bos indicus</name>
    <name type="common">Zebu</name>
    <dbReference type="NCBI Taxonomy" id="9915"/>
    <lineage>
        <taxon>Eukaryota</taxon>
        <taxon>Metazoa</taxon>
        <taxon>Chordata</taxon>
        <taxon>Craniata</taxon>
        <taxon>Vertebrata</taxon>
        <taxon>Euteleostomi</taxon>
        <taxon>Mammalia</taxon>
        <taxon>Eutheria</taxon>
        <taxon>Laurasiatheria</taxon>
        <taxon>Artiodactyla</taxon>
        <taxon>Ruminantia</taxon>
        <taxon>Pecora</taxon>
        <taxon>Bovidae</taxon>
        <taxon>Bovinae</taxon>
        <taxon>Bos</taxon>
    </lineage>
</organism>
<name>A0ABM4REH1_BOSIN</name>
<dbReference type="SUPFAM" id="SSF51430">
    <property type="entry name" value="NAD(P)-linked oxidoreductase"/>
    <property type="match status" value="1"/>
</dbReference>
<dbReference type="PANTHER" id="PTHR43364:SF4">
    <property type="entry name" value="NAD(P)-LINKED OXIDOREDUCTASE SUPERFAMILY PROTEIN"/>
    <property type="match status" value="1"/>
</dbReference>
<dbReference type="PANTHER" id="PTHR43364">
    <property type="entry name" value="NADH-SPECIFIC METHYLGLYOXAL REDUCTASE-RELATED"/>
    <property type="match status" value="1"/>
</dbReference>
<proteinExistence type="inferred from homology"/>
<dbReference type="InterPro" id="IPR036812">
    <property type="entry name" value="NAD(P)_OxRdtase_dom_sf"/>
</dbReference>
<gene>
    <name evidence="5" type="primary">LOC109574475</name>
</gene>
<protein>
    <submittedName>
        <fullName evidence="5">Aflatoxin B1 aldehyde reductase member 3 isoform X1</fullName>
    </submittedName>
</protein>
<sequence length="349" mass="38853">MAQPQSYPRGVPTRPATVLGAMEMGRRMDVPSSAAAVRAFLERGHTEIDTAFVYADGQSESILGGLGLGLGGSGCKVKIATKANPLEENSLKPDSLRSQLETSLQRLQCPCVDLFYLHLPDHGTPVEETLRACHQLHQEGKFVELGLSNYAAWEVAEICTLCRSNGWILPTVYQGMYNATTRQVETELLPCLRHFGLRFYAYNPLAGGLLTGRYQYEDKDGKQPLGRFFGNSWAEVYRNRYWKEHHFKGIALVEKALQAAYGTSAPSMTSAALRWMYHHSQLQAAFLFFWVAAEEPGPVVRALQAWIERLLRPDEVGYSSFTNEQTAVNGRDSYSHGLDLHPAGLVPLE</sequence>
<comment type="similarity">
    <text evidence="2">Belongs to the aldo/keto reductase family. Aldo/keto reductase 2 subfamily.</text>
</comment>
<feature type="domain" description="NADP-dependent oxidoreductase" evidence="3">
    <location>
        <begin position="18"/>
        <end position="282"/>
    </location>
</feature>
<reference evidence="4" key="1">
    <citation type="submission" date="2025-05" db="UniProtKB">
        <authorList>
            <consortium name="RefSeq"/>
        </authorList>
    </citation>
    <scope>NUCLEOTIDE SEQUENCE [LARGE SCALE GENOMIC DNA]</scope>
</reference>
<dbReference type="Pfam" id="PF00248">
    <property type="entry name" value="Aldo_ket_red"/>
    <property type="match status" value="1"/>
</dbReference>
<reference evidence="5" key="2">
    <citation type="submission" date="2025-08" db="UniProtKB">
        <authorList>
            <consortium name="RefSeq"/>
        </authorList>
    </citation>
    <scope>IDENTIFICATION</scope>
    <source>
        <tissue evidence="5">Blood</tissue>
    </source>
</reference>
<keyword evidence="1" id="KW-0560">Oxidoreductase</keyword>
<evidence type="ECO:0000313" key="5">
    <source>
        <dbReference type="RefSeq" id="XP_070633951.1"/>
    </source>
</evidence>
<dbReference type="InterPro" id="IPR023210">
    <property type="entry name" value="NADP_OxRdtase_dom"/>
</dbReference>
<evidence type="ECO:0000256" key="2">
    <source>
        <dbReference type="ARBA" id="ARBA00038157"/>
    </source>
</evidence>
<dbReference type="Gene3D" id="3.20.20.100">
    <property type="entry name" value="NADP-dependent oxidoreductase domain"/>
    <property type="match status" value="1"/>
</dbReference>
<dbReference type="GeneID" id="109574475"/>
<dbReference type="CDD" id="cd19075">
    <property type="entry name" value="AKR_AKR7A1-5"/>
    <property type="match status" value="1"/>
</dbReference>
<dbReference type="InterPro" id="IPR050523">
    <property type="entry name" value="AKR_Detox_Biosynth"/>
</dbReference>
<accession>A0ABM4REH1</accession>
<dbReference type="Proteomes" id="UP001652663">
    <property type="component" value="Chromosome 2"/>
</dbReference>
<keyword evidence="4" id="KW-1185">Reference proteome</keyword>